<dbReference type="FunFam" id="3.40.50.300:FF:001202">
    <property type="entry name" value="Translation elongation factor EF-1 subunit alpha"/>
    <property type="match status" value="1"/>
</dbReference>
<keyword evidence="6" id="KW-0342">GTP-binding</keyword>
<dbReference type="InterPro" id="IPR000795">
    <property type="entry name" value="T_Tr_GTP-bd_dom"/>
</dbReference>
<dbReference type="InterPro" id="IPR031157">
    <property type="entry name" value="G_TR_CS"/>
</dbReference>
<comment type="function">
    <text evidence="1">This protein promotes the GTP-dependent binding of aminoacyl-tRNA to the A-site of ribosomes during protein biosynthesis.</text>
</comment>
<dbReference type="InterPro" id="IPR009000">
    <property type="entry name" value="Transl_B-barrel_sf"/>
</dbReference>
<dbReference type="GO" id="GO:0005525">
    <property type="term" value="F:GTP binding"/>
    <property type="evidence" value="ECO:0007669"/>
    <property type="project" value="UniProtKB-KW"/>
</dbReference>
<dbReference type="InterPro" id="IPR050100">
    <property type="entry name" value="TRAFAC_GTPase_members"/>
</dbReference>
<evidence type="ECO:0000256" key="1">
    <source>
        <dbReference type="ARBA" id="ARBA00003982"/>
    </source>
</evidence>
<keyword evidence="5" id="KW-0547">Nucleotide-binding</keyword>
<dbReference type="GO" id="GO:0003924">
    <property type="term" value="F:GTPase activity"/>
    <property type="evidence" value="ECO:0007669"/>
    <property type="project" value="InterPro"/>
</dbReference>
<evidence type="ECO:0000256" key="5">
    <source>
        <dbReference type="ARBA" id="ARBA00022741"/>
    </source>
</evidence>
<dbReference type="Pfam" id="PF00009">
    <property type="entry name" value="GTP_EFTU"/>
    <property type="match status" value="1"/>
</dbReference>
<organism evidence="9 10">
    <name type="scientific">Pleodorina starrii</name>
    <dbReference type="NCBI Taxonomy" id="330485"/>
    <lineage>
        <taxon>Eukaryota</taxon>
        <taxon>Viridiplantae</taxon>
        <taxon>Chlorophyta</taxon>
        <taxon>core chlorophytes</taxon>
        <taxon>Chlorophyceae</taxon>
        <taxon>CS clade</taxon>
        <taxon>Chlamydomonadales</taxon>
        <taxon>Volvocaceae</taxon>
        <taxon>Pleodorina</taxon>
    </lineage>
</organism>
<keyword evidence="4" id="KW-0963">Cytoplasm</keyword>
<dbReference type="PROSITE" id="PS00301">
    <property type="entry name" value="G_TR_1"/>
    <property type="match status" value="1"/>
</dbReference>
<dbReference type="Gene3D" id="2.40.30.10">
    <property type="entry name" value="Translation factors"/>
    <property type="match status" value="2"/>
</dbReference>
<dbReference type="InterPro" id="IPR009001">
    <property type="entry name" value="Transl_elong_EF1A/Init_IF2_C"/>
</dbReference>
<evidence type="ECO:0000256" key="7">
    <source>
        <dbReference type="SAM" id="MobiDB-lite"/>
    </source>
</evidence>
<accession>A0A9W6BTP2</accession>
<dbReference type="CDD" id="cd01883">
    <property type="entry name" value="EF1_alpha"/>
    <property type="match status" value="1"/>
</dbReference>
<dbReference type="Pfam" id="PF22594">
    <property type="entry name" value="GTP-eEF1A_C"/>
    <property type="match status" value="1"/>
</dbReference>
<dbReference type="GO" id="GO:0005737">
    <property type="term" value="C:cytoplasm"/>
    <property type="evidence" value="ECO:0007669"/>
    <property type="project" value="UniProtKB-SubCell"/>
</dbReference>
<comment type="similarity">
    <text evidence="3">Belongs to the TRAFAC class translation factor GTPase superfamily. Classic translation factor GTPase family. EF-Tu/EF-1A subfamily.</text>
</comment>
<sequence length="572" mass="62505">MADTWEEDAALQPSPNPASAPPAPAFNPNSMIFVPGQGLVPAPRPAAPAPAPAPAPVQPPPPPPPPADEPAPQPEEPEPQPKEAEQQQDAGLAPAPAPAPAPPAAAPAEAAPAVEEPVAPLDESAVMKAFQESLAEEPRDHLNIVFIGHIDAGKSTLAGQILFLTGGVDKRTIEKYEREAKEKNREGWYMAYIMDTNEEERVKGITVEVGRAHFETDKKRYTILDAPGHKNYVPNMIQGACQADVAILVISARKGEFETGFERGGQTREHAQLAKTLGVTRLIVVVNKLDCPSVAVDGKWDKARYDQIVNGLTPFLRQCGYNMKKEVTFLPLAALYGHNIREAVSKDLCGWYEGETLFQVLDNMDPLERSPMAPFRMPIVDRWKDMGTIVMGKSEAGFVRVGDVLQVMPNKLRVKVDAVFRDEKETQSARCGENLRLRLSGCDEADISPGFVLSSIKNPVPMVTQFEAQLVIVELLEHNPIFTVGYKSVLHIHTACEECEVSKLVAEIDPKTKEQKKVKYIKSGGICICRITVDKPICIEGFADVPSLGRFTLRDEGRTIAIGKVVKLPKVH</sequence>
<feature type="compositionally biased region" description="Pro residues" evidence="7">
    <location>
        <begin position="14"/>
        <end position="25"/>
    </location>
</feature>
<gene>
    <name evidence="9" type="primary">PLEST007949</name>
    <name evidence="9" type="ORF">PLESTB_001211500</name>
</gene>
<evidence type="ECO:0000256" key="3">
    <source>
        <dbReference type="ARBA" id="ARBA00007249"/>
    </source>
</evidence>
<evidence type="ECO:0000256" key="6">
    <source>
        <dbReference type="ARBA" id="ARBA00023134"/>
    </source>
</evidence>
<comment type="caution">
    <text evidence="9">The sequence shown here is derived from an EMBL/GenBank/DDBJ whole genome shotgun (WGS) entry which is preliminary data.</text>
</comment>
<evidence type="ECO:0000313" key="10">
    <source>
        <dbReference type="Proteomes" id="UP001165080"/>
    </source>
</evidence>
<dbReference type="CDD" id="cd04089">
    <property type="entry name" value="eRF3_II"/>
    <property type="match status" value="1"/>
</dbReference>
<feature type="compositionally biased region" description="Pro residues" evidence="7">
    <location>
        <begin position="95"/>
        <end position="105"/>
    </location>
</feature>
<evidence type="ECO:0000259" key="8">
    <source>
        <dbReference type="PROSITE" id="PS51722"/>
    </source>
</evidence>
<proteinExistence type="inferred from homology"/>
<dbReference type="FunFam" id="2.40.30.10:FF:000020">
    <property type="entry name" value="Translation elongation factor EF-1"/>
    <property type="match status" value="1"/>
</dbReference>
<evidence type="ECO:0000256" key="2">
    <source>
        <dbReference type="ARBA" id="ARBA00004496"/>
    </source>
</evidence>
<name>A0A9W6BTP2_9CHLO</name>
<dbReference type="SUPFAM" id="SSF52540">
    <property type="entry name" value="P-loop containing nucleoside triphosphate hydrolases"/>
    <property type="match status" value="1"/>
</dbReference>
<dbReference type="InterPro" id="IPR027417">
    <property type="entry name" value="P-loop_NTPase"/>
</dbReference>
<dbReference type="CDD" id="cd03704">
    <property type="entry name" value="eRF3_C_III"/>
    <property type="match status" value="1"/>
</dbReference>
<feature type="region of interest" description="Disordered" evidence="7">
    <location>
        <begin position="1"/>
        <end position="113"/>
    </location>
</feature>
<dbReference type="EMBL" id="BRXU01000018">
    <property type="protein sequence ID" value="GLC57321.1"/>
    <property type="molecule type" value="Genomic_DNA"/>
</dbReference>
<dbReference type="PRINTS" id="PR00315">
    <property type="entry name" value="ELONGATNFCT"/>
</dbReference>
<evidence type="ECO:0000313" key="9">
    <source>
        <dbReference type="EMBL" id="GLC57321.1"/>
    </source>
</evidence>
<dbReference type="Proteomes" id="UP001165080">
    <property type="component" value="Unassembled WGS sequence"/>
</dbReference>
<dbReference type="SUPFAM" id="SSF50465">
    <property type="entry name" value="EF-Tu/eEF-1alpha/eIF2-gamma C-terminal domain"/>
    <property type="match status" value="1"/>
</dbReference>
<feature type="compositionally biased region" description="Pro residues" evidence="7">
    <location>
        <begin position="42"/>
        <end position="74"/>
    </location>
</feature>
<reference evidence="9 10" key="1">
    <citation type="journal article" date="2023" name="Commun. Biol.">
        <title>Reorganization of the ancestral sex-determining regions during the evolution of trioecy in Pleodorina starrii.</title>
        <authorList>
            <person name="Takahashi K."/>
            <person name="Suzuki S."/>
            <person name="Kawai-Toyooka H."/>
            <person name="Yamamoto K."/>
            <person name="Hamaji T."/>
            <person name="Ootsuki R."/>
            <person name="Yamaguchi H."/>
            <person name="Kawachi M."/>
            <person name="Higashiyama T."/>
            <person name="Nozaki H."/>
        </authorList>
    </citation>
    <scope>NUCLEOTIDE SEQUENCE [LARGE SCALE GENOMIC DNA]</scope>
    <source>
        <strain evidence="9 10">NIES-4479</strain>
    </source>
</reference>
<dbReference type="InterPro" id="IPR054696">
    <property type="entry name" value="GTP-eEF1A_C"/>
</dbReference>
<dbReference type="Gene3D" id="3.40.50.300">
    <property type="entry name" value="P-loop containing nucleotide triphosphate hydrolases"/>
    <property type="match status" value="1"/>
</dbReference>
<dbReference type="PROSITE" id="PS51722">
    <property type="entry name" value="G_TR_2"/>
    <property type="match status" value="1"/>
</dbReference>
<dbReference type="PANTHER" id="PTHR23115">
    <property type="entry name" value="TRANSLATION FACTOR"/>
    <property type="match status" value="1"/>
</dbReference>
<feature type="domain" description="Tr-type G" evidence="8">
    <location>
        <begin position="139"/>
        <end position="372"/>
    </location>
</feature>
<comment type="subcellular location">
    <subcellularLocation>
        <location evidence="2">Cytoplasm</location>
    </subcellularLocation>
</comment>
<protein>
    <recommendedName>
        <fullName evidence="8">Tr-type G domain-containing protein</fullName>
    </recommendedName>
</protein>
<keyword evidence="10" id="KW-1185">Reference proteome</keyword>
<dbReference type="SUPFAM" id="SSF50447">
    <property type="entry name" value="Translation proteins"/>
    <property type="match status" value="1"/>
</dbReference>
<dbReference type="AlphaFoldDB" id="A0A9W6BTP2"/>
<evidence type="ECO:0000256" key="4">
    <source>
        <dbReference type="ARBA" id="ARBA00022490"/>
    </source>
</evidence>